<dbReference type="PROSITE" id="PS51186">
    <property type="entry name" value="GNAT"/>
    <property type="match status" value="1"/>
</dbReference>
<dbReference type="SUPFAM" id="SSF55729">
    <property type="entry name" value="Acyl-CoA N-acyltransferases (Nat)"/>
    <property type="match status" value="1"/>
</dbReference>
<keyword evidence="3" id="KW-1185">Reference proteome</keyword>
<dbReference type="Proteomes" id="UP000001726">
    <property type="component" value="Chromosome"/>
</dbReference>
<protein>
    <submittedName>
        <fullName evidence="2">Acetyltransferase</fullName>
    </submittedName>
</protein>
<gene>
    <name evidence="2" type="ordered locus">ETA_00490</name>
</gene>
<reference evidence="2 3" key="1">
    <citation type="journal article" date="2008" name="Environ. Microbiol.">
        <title>The genome of Erwinia tasmaniensis strain Et1/99, a non-pathogenic bacterium in the genus Erwinia.</title>
        <authorList>
            <person name="Kube M."/>
            <person name="Migdoll A.M."/>
            <person name="Mueller I."/>
            <person name="Kuhl H."/>
            <person name="Beck A."/>
            <person name="Reinhardt R."/>
            <person name="Geider K."/>
        </authorList>
    </citation>
    <scope>NUCLEOTIDE SEQUENCE [LARGE SCALE GENOMIC DNA]</scope>
    <source>
        <strain evidence="3">DSM 17950 / CFBP 7177 / CIP 109463 / NCPPB 4357 / Et1/99</strain>
    </source>
</reference>
<evidence type="ECO:0000259" key="1">
    <source>
        <dbReference type="PROSITE" id="PS51186"/>
    </source>
</evidence>
<dbReference type="CDD" id="cd04301">
    <property type="entry name" value="NAT_SF"/>
    <property type="match status" value="1"/>
</dbReference>
<dbReference type="KEGG" id="eta:ETA_00490"/>
<dbReference type="HOGENOM" id="CLU_115862_2_0_6"/>
<dbReference type="InterPro" id="IPR016181">
    <property type="entry name" value="Acyl_CoA_acyltransferase"/>
</dbReference>
<accession>B2VF96</accession>
<dbReference type="InterPro" id="IPR000182">
    <property type="entry name" value="GNAT_dom"/>
</dbReference>
<evidence type="ECO:0000313" key="3">
    <source>
        <dbReference type="Proteomes" id="UP000001726"/>
    </source>
</evidence>
<feature type="domain" description="N-acetyltransferase" evidence="1">
    <location>
        <begin position="1"/>
        <end position="140"/>
    </location>
</feature>
<dbReference type="AlphaFoldDB" id="B2VF96"/>
<dbReference type="Gene3D" id="3.40.630.30">
    <property type="match status" value="1"/>
</dbReference>
<dbReference type="RefSeq" id="WP_012439827.1">
    <property type="nucleotide sequence ID" value="NC_010694.1"/>
</dbReference>
<organism evidence="2 3">
    <name type="scientific">Erwinia tasmaniensis (strain DSM 17950 / CFBP 7177 / CIP 109463 / NCPPB 4357 / Et1/99)</name>
    <dbReference type="NCBI Taxonomy" id="465817"/>
    <lineage>
        <taxon>Bacteria</taxon>
        <taxon>Pseudomonadati</taxon>
        <taxon>Pseudomonadota</taxon>
        <taxon>Gammaproteobacteria</taxon>
        <taxon>Enterobacterales</taxon>
        <taxon>Erwiniaceae</taxon>
        <taxon>Erwinia</taxon>
    </lineage>
</organism>
<dbReference type="eggNOG" id="COG0454">
    <property type="taxonomic scope" value="Bacteria"/>
</dbReference>
<dbReference type="Pfam" id="PF00583">
    <property type="entry name" value="Acetyltransf_1"/>
    <property type="match status" value="1"/>
</dbReference>
<dbReference type="EMBL" id="CU468135">
    <property type="protein sequence ID" value="CAO95095.1"/>
    <property type="molecule type" value="Genomic_DNA"/>
</dbReference>
<dbReference type="GO" id="GO:0016747">
    <property type="term" value="F:acyltransferase activity, transferring groups other than amino-acyl groups"/>
    <property type="evidence" value="ECO:0007669"/>
    <property type="project" value="InterPro"/>
</dbReference>
<name>B2VF96_ERWT9</name>
<dbReference type="OrthoDB" id="9787920at2"/>
<dbReference type="STRING" id="465817.ETA_00490"/>
<sequence length="140" mass="15854">MQIEISANITDSDREELFCGLDGYNSQFIDTRLWGQFGVYSRNTSGAMVGGLLASREGLWVRIDYLWISEEARGSGLGSMLMKAAEQEGKRTGCRHALVDTFSFQALPFYVKQGYQLQMSLPDFPEEGIQRHYLTKQNLI</sequence>
<proteinExistence type="predicted"/>
<evidence type="ECO:0000313" key="2">
    <source>
        <dbReference type="EMBL" id="CAO95095.1"/>
    </source>
</evidence>